<evidence type="ECO:0000256" key="1">
    <source>
        <dbReference type="ARBA" id="ARBA00004496"/>
    </source>
</evidence>
<dbReference type="Proteomes" id="UP000325902">
    <property type="component" value="Unassembled WGS sequence"/>
</dbReference>
<dbReference type="SUPFAM" id="SSF55729">
    <property type="entry name" value="Acyl-CoA N-acyltransferases (Nat)"/>
    <property type="match status" value="1"/>
</dbReference>
<feature type="compositionally biased region" description="Acidic residues" evidence="6">
    <location>
        <begin position="53"/>
        <end position="72"/>
    </location>
</feature>
<evidence type="ECO:0000256" key="2">
    <source>
        <dbReference type="ARBA" id="ARBA00009893"/>
    </source>
</evidence>
<keyword evidence="5" id="KW-0046">Antibiotic resistance</keyword>
<dbReference type="AlphaFoldDB" id="A0A5N5DCL1"/>
<dbReference type="PANTHER" id="PTHR31438">
    <property type="entry name" value="LYSINE N-ACYLTRANSFERASE C17G9.06C-RELATED"/>
    <property type="match status" value="1"/>
</dbReference>
<dbReference type="GO" id="GO:0005737">
    <property type="term" value="C:cytoplasm"/>
    <property type="evidence" value="ECO:0007669"/>
    <property type="project" value="UniProtKB-SubCell"/>
</dbReference>
<feature type="region of interest" description="Disordered" evidence="6">
    <location>
        <begin position="329"/>
        <end position="348"/>
    </location>
</feature>
<evidence type="ECO:0000256" key="3">
    <source>
        <dbReference type="ARBA" id="ARBA00022490"/>
    </source>
</evidence>
<dbReference type="InterPro" id="IPR019432">
    <property type="entry name" value="Acyltransferase_MbtK/IucB-like"/>
</dbReference>
<dbReference type="OrthoDB" id="448427at2759"/>
<dbReference type="InterPro" id="IPR016181">
    <property type="entry name" value="Acyl_CoA_acyltransferase"/>
</dbReference>
<dbReference type="PANTHER" id="PTHR31438:SF1">
    <property type="entry name" value="LYSINE N-ACYLTRANSFERASE C17G9.06C-RELATED"/>
    <property type="match status" value="1"/>
</dbReference>
<evidence type="ECO:0000313" key="9">
    <source>
        <dbReference type="Proteomes" id="UP000325902"/>
    </source>
</evidence>
<dbReference type="GO" id="GO:0046677">
    <property type="term" value="P:response to antibiotic"/>
    <property type="evidence" value="ECO:0007669"/>
    <property type="project" value="UniProtKB-KW"/>
</dbReference>
<protein>
    <submittedName>
        <fullName evidence="8">N(6)-hydroxylysine O-acetyltransferase</fullName>
    </submittedName>
</protein>
<evidence type="ECO:0000313" key="8">
    <source>
        <dbReference type="EMBL" id="KAB2575451.1"/>
    </source>
</evidence>
<comment type="caution">
    <text evidence="8">The sequence shown here is derived from an EMBL/GenBank/DDBJ whole genome shotgun (WGS) entry which is preliminary data.</text>
</comment>
<keyword evidence="3" id="KW-0963">Cytoplasm</keyword>
<dbReference type="GO" id="GO:0016410">
    <property type="term" value="F:N-acyltransferase activity"/>
    <property type="evidence" value="ECO:0007669"/>
    <property type="project" value="TreeGrafter"/>
</dbReference>
<organism evidence="8 9">
    <name type="scientific">Lasiodiplodia theobromae</name>
    <dbReference type="NCBI Taxonomy" id="45133"/>
    <lineage>
        <taxon>Eukaryota</taxon>
        <taxon>Fungi</taxon>
        <taxon>Dikarya</taxon>
        <taxon>Ascomycota</taxon>
        <taxon>Pezizomycotina</taxon>
        <taxon>Dothideomycetes</taxon>
        <taxon>Dothideomycetes incertae sedis</taxon>
        <taxon>Botryosphaeriales</taxon>
        <taxon>Botryosphaeriaceae</taxon>
        <taxon>Lasiodiplodia</taxon>
    </lineage>
</organism>
<dbReference type="SMART" id="SM01006">
    <property type="entry name" value="AlcB"/>
    <property type="match status" value="1"/>
</dbReference>
<feature type="region of interest" description="Disordered" evidence="6">
    <location>
        <begin position="53"/>
        <end position="82"/>
    </location>
</feature>
<comment type="similarity">
    <text evidence="2">Belongs to the lysine N-acyltransferase MbtK family.</text>
</comment>
<dbReference type="Pfam" id="PF13523">
    <property type="entry name" value="Acetyltransf_8"/>
    <property type="match status" value="1"/>
</dbReference>
<evidence type="ECO:0000256" key="6">
    <source>
        <dbReference type="SAM" id="MobiDB-lite"/>
    </source>
</evidence>
<evidence type="ECO:0000256" key="5">
    <source>
        <dbReference type="ARBA" id="ARBA00023251"/>
    </source>
</evidence>
<accession>A0A5N5DCL1</accession>
<evidence type="ECO:0000256" key="4">
    <source>
        <dbReference type="ARBA" id="ARBA00022679"/>
    </source>
</evidence>
<reference evidence="8 9" key="1">
    <citation type="journal article" date="2019" name="Sci. Rep.">
        <title>A multi-omics analysis of the grapevine pathogen Lasiodiplodia theobromae reveals that temperature affects the expression of virulence- and pathogenicity-related genes.</title>
        <authorList>
            <person name="Felix C."/>
            <person name="Meneses R."/>
            <person name="Goncalves M.F.M."/>
            <person name="Tilleman L."/>
            <person name="Duarte A.S."/>
            <person name="Jorrin-Novo J.V."/>
            <person name="Van de Peer Y."/>
            <person name="Deforce D."/>
            <person name="Van Nieuwerburgh F."/>
            <person name="Esteves A.C."/>
            <person name="Alves A."/>
        </authorList>
    </citation>
    <scope>NUCLEOTIDE SEQUENCE [LARGE SCALE GENOMIC DNA]</scope>
    <source>
        <strain evidence="8 9">LA-SOL3</strain>
    </source>
</reference>
<sequence>MTTQGLVHLPNGQNLTAVPVFGGLQFKVNDLSSHSNSPLPPGWTVVLNSQIDEPEDEEADQEKNEDNDEDAEEPKAKRVRRYTRPTLQNDHLYISSISNPSSTEFKPASSPTRQIAMMLWATLYWYFHQPEPEPQLTTAASKNTAQLGKPRGDWRININREGIFKGRVVLPKLERMGLIASEDSSVGIVQDEKSGEGWTNMFVSRRAFWQMDPRLYLFTLPALSMSPHGSESPFNSRPNSPTPAPEHKKRESASIDGLPSGLWSPTAPGPFHSSSHLPTYYPPGPTQYIFSNNIRHPLRPKPPRQGETFYTRYIPSVGQYLSFRVASASPKPQTHTGPISHRNSVSGGAQPSIETLALGDSDTDLLHRWMNDPRVSHFWGEQGPRAHQEAFLKTGLQSRHSFPVIGCWDGKPFGYFEIYWVKEDGLGKHLGGDVANYDRGLHCLVGEQEFRGAHRVRIWLSALVHYCFLADMRTETVMLEPRVDNEKLRKYLEEVGFYKEREVSFPHKQSNLMKIRREAWNGPAL</sequence>
<evidence type="ECO:0000259" key="7">
    <source>
        <dbReference type="PROSITE" id="PS51186"/>
    </source>
</evidence>
<keyword evidence="9" id="KW-1185">Reference proteome</keyword>
<dbReference type="PROSITE" id="PS51186">
    <property type="entry name" value="GNAT"/>
    <property type="match status" value="1"/>
</dbReference>
<name>A0A5N5DCL1_9PEZI</name>
<dbReference type="EMBL" id="VCHE01000033">
    <property type="protein sequence ID" value="KAB2575451.1"/>
    <property type="molecule type" value="Genomic_DNA"/>
</dbReference>
<dbReference type="GO" id="GO:0019290">
    <property type="term" value="P:siderophore biosynthetic process"/>
    <property type="evidence" value="ECO:0007669"/>
    <property type="project" value="InterPro"/>
</dbReference>
<gene>
    <name evidence="8" type="primary">iucB</name>
    <name evidence="8" type="ORF">DBV05_g5959</name>
</gene>
<dbReference type="InterPro" id="IPR000182">
    <property type="entry name" value="GNAT_dom"/>
</dbReference>
<feature type="domain" description="N-acetyltransferase" evidence="7">
    <location>
        <begin position="353"/>
        <end position="518"/>
    </location>
</feature>
<feature type="compositionally biased region" description="Polar residues" evidence="6">
    <location>
        <begin position="330"/>
        <end position="348"/>
    </location>
</feature>
<feature type="compositionally biased region" description="Polar residues" evidence="6">
    <location>
        <begin position="228"/>
        <end position="239"/>
    </location>
</feature>
<proteinExistence type="inferred from homology"/>
<keyword evidence="4 8" id="KW-0808">Transferase</keyword>
<dbReference type="Gene3D" id="3.40.630.30">
    <property type="match status" value="1"/>
</dbReference>
<dbReference type="FunFam" id="3.40.630.30:FF:000256">
    <property type="entry name" value="Putative lysine N-acyltransferase C17G9.06c"/>
    <property type="match status" value="1"/>
</dbReference>
<comment type="subcellular location">
    <subcellularLocation>
        <location evidence="1">Cytoplasm</location>
    </subcellularLocation>
</comment>
<feature type="region of interest" description="Disordered" evidence="6">
    <location>
        <begin position="228"/>
        <end position="269"/>
    </location>
</feature>